<evidence type="ECO:0000313" key="8">
    <source>
        <dbReference type="Proteomes" id="UP000681075"/>
    </source>
</evidence>
<dbReference type="GO" id="GO:0005829">
    <property type="term" value="C:cytosol"/>
    <property type="evidence" value="ECO:0007669"/>
    <property type="project" value="TreeGrafter"/>
</dbReference>
<accession>A0A8S8XJQ4</accession>
<dbReference type="Proteomes" id="UP000681075">
    <property type="component" value="Unassembled WGS sequence"/>
</dbReference>
<reference evidence="7" key="1">
    <citation type="submission" date="2021-02" db="EMBL/GenBank/DDBJ databases">
        <title>Genome sequence of Rhodospirillales sp. strain TMPK1 isolated from soil.</title>
        <authorList>
            <person name="Nakai R."/>
            <person name="Kusada H."/>
            <person name="Tamaki H."/>
        </authorList>
    </citation>
    <scope>NUCLEOTIDE SEQUENCE</scope>
    <source>
        <strain evidence="7">TMPK1</strain>
    </source>
</reference>
<dbReference type="Pfam" id="PF08543">
    <property type="entry name" value="Phos_pyr_kin"/>
    <property type="match status" value="1"/>
</dbReference>
<dbReference type="EMBL" id="BOPV01000001">
    <property type="protein sequence ID" value="GIL40990.1"/>
    <property type="molecule type" value="Genomic_DNA"/>
</dbReference>
<dbReference type="AlphaFoldDB" id="A0A8S8XJQ4"/>
<evidence type="ECO:0000256" key="5">
    <source>
        <dbReference type="ARBA" id="ARBA00022840"/>
    </source>
</evidence>
<organism evidence="7 8">
    <name type="scientific">Roseiterribacter gracilis</name>
    <dbReference type="NCBI Taxonomy" id="2812848"/>
    <lineage>
        <taxon>Bacteria</taxon>
        <taxon>Pseudomonadati</taxon>
        <taxon>Pseudomonadota</taxon>
        <taxon>Alphaproteobacteria</taxon>
        <taxon>Rhodospirillales</taxon>
        <taxon>Roseiterribacteraceae</taxon>
        <taxon>Roseiterribacter</taxon>
    </lineage>
</organism>
<proteinExistence type="predicted"/>
<dbReference type="GO" id="GO:0005524">
    <property type="term" value="F:ATP binding"/>
    <property type="evidence" value="ECO:0007669"/>
    <property type="project" value="UniProtKB-KW"/>
</dbReference>
<dbReference type="PANTHER" id="PTHR10534:SF2">
    <property type="entry name" value="PYRIDOXAL KINASE"/>
    <property type="match status" value="1"/>
</dbReference>
<comment type="caution">
    <text evidence="7">The sequence shown here is derived from an EMBL/GenBank/DDBJ whole genome shotgun (WGS) entry which is preliminary data.</text>
</comment>
<sequence>MTAILSIQSHVAFGHVGNRAAVFPLERLGHEVIAVNTVDFSNHTGYGVWTGEVFSPAHVRAILAGVAERGALKQLDAVLSGYLGDVALGEVVLETVATARPAFYACDPVMGDVGRGFFVRPGLPEFIAQRALPLADLVTPNRFELEFLAGTEVRTLADALAATATIRSRGPKLVLVTSLDRKDGASDMIEMLVDTADGAWLVATPLLPFDPMPNGAGDAVCALFLSHFLRTRDAATALARAASGIYAIFEATKEKGQRELALIAAQDEFAATTPRFVAQKVR</sequence>
<dbReference type="InterPro" id="IPR013749">
    <property type="entry name" value="PM/HMP-P_kinase-1"/>
</dbReference>
<dbReference type="InterPro" id="IPR029056">
    <property type="entry name" value="Ribokinase-like"/>
</dbReference>
<dbReference type="GO" id="GO:0008478">
    <property type="term" value="F:pyridoxal kinase activity"/>
    <property type="evidence" value="ECO:0007669"/>
    <property type="project" value="UniProtKB-EC"/>
</dbReference>
<evidence type="ECO:0000256" key="3">
    <source>
        <dbReference type="ARBA" id="ARBA00022741"/>
    </source>
</evidence>
<feature type="domain" description="Pyridoxamine kinase/Phosphomethylpyrimidine kinase" evidence="6">
    <location>
        <begin position="74"/>
        <end position="256"/>
    </location>
</feature>
<dbReference type="GO" id="GO:0009443">
    <property type="term" value="P:pyridoxal 5'-phosphate salvage"/>
    <property type="evidence" value="ECO:0007669"/>
    <property type="project" value="InterPro"/>
</dbReference>
<evidence type="ECO:0000259" key="6">
    <source>
        <dbReference type="Pfam" id="PF08543"/>
    </source>
</evidence>
<dbReference type="SUPFAM" id="SSF53613">
    <property type="entry name" value="Ribokinase-like"/>
    <property type="match status" value="1"/>
</dbReference>
<dbReference type="EC" id="2.7.1.35" evidence="1"/>
<dbReference type="InterPro" id="IPR004625">
    <property type="entry name" value="PyrdxlKinase"/>
</dbReference>
<name>A0A8S8XJQ4_9PROT</name>
<keyword evidence="5" id="KW-0067">ATP-binding</keyword>
<dbReference type="NCBIfam" id="TIGR00687">
    <property type="entry name" value="pyridox_kin"/>
    <property type="match status" value="1"/>
</dbReference>
<evidence type="ECO:0000256" key="4">
    <source>
        <dbReference type="ARBA" id="ARBA00022777"/>
    </source>
</evidence>
<keyword evidence="8" id="KW-1185">Reference proteome</keyword>
<dbReference type="NCBIfam" id="NF004398">
    <property type="entry name" value="PRK05756.1"/>
    <property type="match status" value="1"/>
</dbReference>
<dbReference type="Gene3D" id="3.40.1190.20">
    <property type="match status" value="1"/>
</dbReference>
<protein>
    <recommendedName>
        <fullName evidence="1">pyridoxal kinase</fullName>
        <ecNumber evidence="1">2.7.1.35</ecNumber>
    </recommendedName>
</protein>
<evidence type="ECO:0000256" key="2">
    <source>
        <dbReference type="ARBA" id="ARBA00022679"/>
    </source>
</evidence>
<dbReference type="PANTHER" id="PTHR10534">
    <property type="entry name" value="PYRIDOXAL KINASE"/>
    <property type="match status" value="1"/>
</dbReference>
<gene>
    <name evidence="7" type="primary">pdxY</name>
    <name evidence="7" type="ORF">TMPK1_32270</name>
</gene>
<evidence type="ECO:0000256" key="1">
    <source>
        <dbReference type="ARBA" id="ARBA00012104"/>
    </source>
</evidence>
<keyword evidence="3" id="KW-0547">Nucleotide-binding</keyword>
<evidence type="ECO:0000313" key="7">
    <source>
        <dbReference type="EMBL" id="GIL40990.1"/>
    </source>
</evidence>
<keyword evidence="4 7" id="KW-0418">Kinase</keyword>
<dbReference type="RefSeq" id="WP_420244274.1">
    <property type="nucleotide sequence ID" value="NZ_BOPV01000001.1"/>
</dbReference>
<dbReference type="CDD" id="cd01173">
    <property type="entry name" value="pyridoxal_pyridoxamine_kinase"/>
    <property type="match status" value="1"/>
</dbReference>
<keyword evidence="2" id="KW-0808">Transferase</keyword>